<keyword evidence="9 11" id="KW-0406">Ion transport</keyword>
<dbReference type="RefSeq" id="WP_046147852.1">
    <property type="nucleotide sequence ID" value="NZ_KQ033914.1"/>
</dbReference>
<comment type="subunit">
    <text evidence="11">The system is composed of three essential subunits: KdpA, KdpB and KdpC.</text>
</comment>
<dbReference type="GO" id="GO:0005886">
    <property type="term" value="C:plasma membrane"/>
    <property type="evidence" value="ECO:0007669"/>
    <property type="project" value="UniProtKB-SubCell"/>
</dbReference>
<evidence type="ECO:0000256" key="8">
    <source>
        <dbReference type="ARBA" id="ARBA00022989"/>
    </source>
</evidence>
<dbReference type="Pfam" id="PF02669">
    <property type="entry name" value="KdpC"/>
    <property type="match status" value="1"/>
</dbReference>
<name>A0A0F5IKL4_9BACT</name>
<evidence type="ECO:0000256" key="1">
    <source>
        <dbReference type="ARBA" id="ARBA00022448"/>
    </source>
</evidence>
<evidence type="ECO:0000256" key="9">
    <source>
        <dbReference type="ARBA" id="ARBA00023065"/>
    </source>
</evidence>
<organism evidence="12 13">
    <name type="scientific">Parabacteroides goldsteinii DSM 19448 = WAL 12034</name>
    <dbReference type="NCBI Taxonomy" id="927665"/>
    <lineage>
        <taxon>Bacteria</taxon>
        <taxon>Pseudomonadati</taxon>
        <taxon>Bacteroidota</taxon>
        <taxon>Bacteroidia</taxon>
        <taxon>Bacteroidales</taxon>
        <taxon>Tannerellaceae</taxon>
        <taxon>Parabacteroides</taxon>
    </lineage>
</organism>
<feature type="transmembrane region" description="Helical" evidence="11">
    <location>
        <begin position="12"/>
        <end position="31"/>
    </location>
</feature>
<keyword evidence="7 11" id="KW-0630">Potassium</keyword>
<dbReference type="InterPro" id="IPR003820">
    <property type="entry name" value="KdpC"/>
</dbReference>
<comment type="similarity">
    <text evidence="11">Belongs to the KdpC family.</text>
</comment>
<dbReference type="PANTHER" id="PTHR30042">
    <property type="entry name" value="POTASSIUM-TRANSPORTING ATPASE C CHAIN"/>
    <property type="match status" value="1"/>
</dbReference>
<evidence type="ECO:0000256" key="2">
    <source>
        <dbReference type="ARBA" id="ARBA00022475"/>
    </source>
</evidence>
<evidence type="ECO:0000256" key="10">
    <source>
        <dbReference type="ARBA" id="ARBA00023136"/>
    </source>
</evidence>
<dbReference type="NCBIfam" id="NF010606">
    <property type="entry name" value="PRK14002.1"/>
    <property type="match status" value="1"/>
</dbReference>
<comment type="function">
    <text evidence="11">Part of the high-affinity ATP-driven potassium transport (or Kdp) system, which catalyzes the hydrolysis of ATP coupled with the electrogenic transport of potassium into the cytoplasm. This subunit acts as a catalytic chaperone that increases the ATP-binding affinity of the ATP-hydrolyzing subunit KdpB by the formation of a transient KdpB/KdpC/ATP ternary complex.</text>
</comment>
<dbReference type="STRING" id="927665.HMPREF1535_04946"/>
<dbReference type="AlphaFoldDB" id="A0A0F5IKL4"/>
<protein>
    <recommendedName>
        <fullName evidence="11">Potassium-transporting ATPase KdpC subunit</fullName>
    </recommendedName>
    <alternativeName>
        <fullName evidence="11">ATP phosphohydrolase [potassium-transporting] C chain</fullName>
    </alternativeName>
    <alternativeName>
        <fullName evidence="11">Potassium-binding and translocating subunit C</fullName>
    </alternativeName>
    <alternativeName>
        <fullName evidence="11">Potassium-translocating ATPase C chain</fullName>
    </alternativeName>
</protein>
<dbReference type="GO" id="GO:0005524">
    <property type="term" value="F:ATP binding"/>
    <property type="evidence" value="ECO:0007669"/>
    <property type="project" value="UniProtKB-UniRule"/>
</dbReference>
<keyword evidence="10 11" id="KW-0472">Membrane</keyword>
<keyword evidence="4 11" id="KW-0812">Transmembrane</keyword>
<accession>A0A0F5IKL4</accession>
<evidence type="ECO:0000313" key="12">
    <source>
        <dbReference type="EMBL" id="KKB45662.1"/>
    </source>
</evidence>
<reference evidence="12 13" key="1">
    <citation type="submission" date="2013-04" db="EMBL/GenBank/DDBJ databases">
        <title>The Genome Sequence of Parabacteroides goldsteinii DSM 19448.</title>
        <authorList>
            <consortium name="The Broad Institute Genomics Platform"/>
            <person name="Earl A."/>
            <person name="Ward D."/>
            <person name="Feldgarden M."/>
            <person name="Gevers D."/>
            <person name="Martens E."/>
            <person name="Sakamoto M."/>
            <person name="Benno Y."/>
            <person name="Song Y."/>
            <person name="Liu C."/>
            <person name="Lee J."/>
            <person name="Bolanos M."/>
            <person name="Vaisanen M.L."/>
            <person name="Finegold S.M."/>
            <person name="Walker B."/>
            <person name="Young S."/>
            <person name="Zeng Q."/>
            <person name="Gargeya S."/>
            <person name="Fitzgerald M."/>
            <person name="Haas B."/>
            <person name="Abouelleil A."/>
            <person name="Allen A.W."/>
            <person name="Alvarado L."/>
            <person name="Arachchi H.M."/>
            <person name="Berlin A.M."/>
            <person name="Chapman S.B."/>
            <person name="Gainer-Dewar J."/>
            <person name="Goldberg J."/>
            <person name="Griggs A."/>
            <person name="Gujja S."/>
            <person name="Hansen M."/>
            <person name="Howarth C."/>
            <person name="Imamovic A."/>
            <person name="Ireland A."/>
            <person name="Larimer J."/>
            <person name="McCowan C."/>
            <person name="Murphy C."/>
            <person name="Pearson M."/>
            <person name="Poon T.W."/>
            <person name="Priest M."/>
            <person name="Roberts A."/>
            <person name="Saif S."/>
            <person name="Shea T."/>
            <person name="Sisk P."/>
            <person name="Sykes S."/>
            <person name="Wortman J."/>
            <person name="Nusbaum C."/>
            <person name="Birren B."/>
        </authorList>
    </citation>
    <scope>NUCLEOTIDE SEQUENCE [LARGE SCALE GENOMIC DNA]</scope>
    <source>
        <strain evidence="12 13">DSM 19448</strain>
    </source>
</reference>
<evidence type="ECO:0000256" key="3">
    <source>
        <dbReference type="ARBA" id="ARBA00022538"/>
    </source>
</evidence>
<dbReference type="PANTHER" id="PTHR30042:SF2">
    <property type="entry name" value="POTASSIUM-TRANSPORTING ATPASE KDPC SUBUNIT"/>
    <property type="match status" value="1"/>
</dbReference>
<keyword evidence="6 11" id="KW-0067">ATP-binding</keyword>
<dbReference type="EMBL" id="AQHV01000028">
    <property type="protein sequence ID" value="KKB45662.1"/>
    <property type="molecule type" value="Genomic_DNA"/>
</dbReference>
<keyword evidence="3 11" id="KW-0633">Potassium transport</keyword>
<sequence>MISTLFKSFKLTIAFSLLFSICYIFVLWIFAQVAGPNKGNAEVLELNGKVVGAANIGQNFTEDIYFWGRPSCAGDGYDASSSAGSNKGPSNEEYLSEVKARIDTFLVHHPYLTREEVPAEMVTASASGLDPDISPKAAYAQVQRVAQARGLSPESVMALVNANTEGPLLGLFGPEKVNVLKLNIALEKAEKNK</sequence>
<evidence type="ECO:0000313" key="13">
    <source>
        <dbReference type="Proteomes" id="UP000033047"/>
    </source>
</evidence>
<proteinExistence type="inferred from homology"/>
<keyword evidence="2 11" id="KW-1003">Cell membrane</keyword>
<dbReference type="NCBIfam" id="TIGR00681">
    <property type="entry name" value="kdpC"/>
    <property type="match status" value="1"/>
</dbReference>
<keyword evidence="8 11" id="KW-1133">Transmembrane helix</keyword>
<comment type="subcellular location">
    <subcellularLocation>
        <location evidence="11">Cell membrane</location>
        <topology evidence="11">Single-pass membrane protein</topology>
    </subcellularLocation>
</comment>
<dbReference type="GO" id="GO:0008556">
    <property type="term" value="F:P-type potassium transmembrane transporter activity"/>
    <property type="evidence" value="ECO:0007669"/>
    <property type="project" value="InterPro"/>
</dbReference>
<evidence type="ECO:0000256" key="7">
    <source>
        <dbReference type="ARBA" id="ARBA00022958"/>
    </source>
</evidence>
<dbReference type="PATRIC" id="fig|927665.4.peg.5074"/>
<evidence type="ECO:0000256" key="11">
    <source>
        <dbReference type="HAMAP-Rule" id="MF_00276"/>
    </source>
</evidence>
<keyword evidence="5 11" id="KW-0547">Nucleotide-binding</keyword>
<keyword evidence="1 11" id="KW-0813">Transport</keyword>
<evidence type="ECO:0000256" key="5">
    <source>
        <dbReference type="ARBA" id="ARBA00022741"/>
    </source>
</evidence>
<dbReference type="Proteomes" id="UP000033047">
    <property type="component" value="Unassembled WGS sequence"/>
</dbReference>
<gene>
    <name evidence="11" type="primary">kdpC</name>
    <name evidence="12" type="ORF">HMPREF1535_04946</name>
</gene>
<comment type="caution">
    <text evidence="12">The sequence shown here is derived from an EMBL/GenBank/DDBJ whole genome shotgun (WGS) entry which is preliminary data.</text>
</comment>
<evidence type="ECO:0000256" key="6">
    <source>
        <dbReference type="ARBA" id="ARBA00022840"/>
    </source>
</evidence>
<dbReference type="HOGENOM" id="CLU_077094_2_0_10"/>
<dbReference type="HAMAP" id="MF_00276">
    <property type="entry name" value="KdpC"/>
    <property type="match status" value="1"/>
</dbReference>
<dbReference type="PIRSF" id="PIRSF001296">
    <property type="entry name" value="K_ATPase_KdpC"/>
    <property type="match status" value="1"/>
</dbReference>
<dbReference type="NCBIfam" id="NF001454">
    <property type="entry name" value="PRK00315.1"/>
    <property type="match status" value="1"/>
</dbReference>
<evidence type="ECO:0000256" key="4">
    <source>
        <dbReference type="ARBA" id="ARBA00022692"/>
    </source>
</evidence>